<reference evidence="3" key="1">
    <citation type="journal article" date="2019" name="Int. J. Syst. Evol. Microbiol.">
        <title>The Global Catalogue of Microorganisms (GCM) 10K type strain sequencing project: providing services to taxonomists for standard genome sequencing and annotation.</title>
        <authorList>
            <consortium name="The Broad Institute Genomics Platform"/>
            <consortium name="The Broad Institute Genome Sequencing Center for Infectious Disease"/>
            <person name="Wu L."/>
            <person name="Ma J."/>
        </authorList>
    </citation>
    <scope>NUCLEOTIDE SEQUENCE [LARGE SCALE GENOMIC DNA]</scope>
    <source>
        <strain evidence="3">CECT 7706</strain>
    </source>
</reference>
<feature type="compositionally biased region" description="Low complexity" evidence="1">
    <location>
        <begin position="36"/>
        <end position="66"/>
    </location>
</feature>
<dbReference type="EMBL" id="JAUFQS010000019">
    <property type="protein sequence ID" value="MDN3689147.1"/>
    <property type="molecule type" value="Genomic_DNA"/>
</dbReference>
<dbReference type="InterPro" id="IPR008160">
    <property type="entry name" value="Collagen"/>
</dbReference>
<dbReference type="Pfam" id="PF01391">
    <property type="entry name" value="Collagen"/>
    <property type="match status" value="1"/>
</dbReference>
<comment type="caution">
    <text evidence="2">The sequence shown here is derived from an EMBL/GenBank/DDBJ whole genome shotgun (WGS) entry which is preliminary data.</text>
</comment>
<protein>
    <submittedName>
        <fullName evidence="2">Collagen-like protein</fullName>
    </submittedName>
</protein>
<feature type="region of interest" description="Disordered" evidence="1">
    <location>
        <begin position="29"/>
        <end position="73"/>
    </location>
</feature>
<organism evidence="2 3">
    <name type="scientific">Cyclobacterium jeungdonense</name>
    <dbReference type="NCBI Taxonomy" id="708087"/>
    <lineage>
        <taxon>Bacteria</taxon>
        <taxon>Pseudomonadati</taxon>
        <taxon>Bacteroidota</taxon>
        <taxon>Cytophagia</taxon>
        <taxon>Cytophagales</taxon>
        <taxon>Cyclobacteriaceae</taxon>
        <taxon>Cyclobacterium</taxon>
    </lineage>
</organism>
<dbReference type="Gene3D" id="1.20.5.320">
    <property type="entry name" value="6-Phosphogluconate Dehydrogenase, domain 3"/>
    <property type="match status" value="1"/>
</dbReference>
<accession>A0ABT8C9X5</accession>
<evidence type="ECO:0000313" key="3">
    <source>
        <dbReference type="Proteomes" id="UP001236663"/>
    </source>
</evidence>
<name>A0ABT8C9X5_9BACT</name>
<dbReference type="Proteomes" id="UP001236663">
    <property type="component" value="Unassembled WGS sequence"/>
</dbReference>
<proteinExistence type="predicted"/>
<evidence type="ECO:0000313" key="2">
    <source>
        <dbReference type="EMBL" id="MDN3689147.1"/>
    </source>
</evidence>
<dbReference type="PANTHER" id="PTHR24637">
    <property type="entry name" value="COLLAGEN"/>
    <property type="match status" value="1"/>
</dbReference>
<evidence type="ECO:0000256" key="1">
    <source>
        <dbReference type="SAM" id="MobiDB-lite"/>
    </source>
</evidence>
<dbReference type="PROSITE" id="PS51257">
    <property type="entry name" value="PROKAR_LIPOPROTEIN"/>
    <property type="match status" value="1"/>
</dbReference>
<keyword evidence="3" id="KW-1185">Reference proteome</keyword>
<dbReference type="RefSeq" id="WP_163386993.1">
    <property type="nucleotide sequence ID" value="NZ_JAUFQS010000019.1"/>
</dbReference>
<gene>
    <name evidence="2" type="ORF">QWZ15_15010</name>
</gene>
<sequence>MKKPLFSVPSFNIFVLCFLLIGCSLFEGPEGPPGDQGPQGEQGIPGEDGATGPQGPQGEQGPQGVPGEDGKDGVDGNANVLVKTITVTDQNYTDDYLSAKHSNNTLFFFPAKIAKIDDPDITEDIVANGMVLAYIRVPIGLAFEPSQWTNLPYTYRHLNQIYTGNYSSAYSLNTFSLAFYFTKNTEGTMPNIRDWTVPDNTIRYVIISGSAMAQMASSRVDFTNLEALEAYFVAEGLLDK</sequence>